<dbReference type="Proteomes" id="UP000612055">
    <property type="component" value="Unassembled WGS sequence"/>
</dbReference>
<dbReference type="EMBL" id="JAEHOE010000196">
    <property type="protein sequence ID" value="KAG2482939.1"/>
    <property type="molecule type" value="Genomic_DNA"/>
</dbReference>
<accession>A0A835XGG8</accession>
<sequence>MLARFPLRPHAPLCWSDPRAASRAGGPPPAGARCALCNKGAGEVRLMHTPCCAQVVCDNAEEYQLMSYSREFCSRSHERYTLCGYHGLERHCDRGPDWRHCPACAGRDGRPGRDEADRVWRGLNPYNYCPLLEADAPRHALCATCDACKGKFIPGAEGSVRGPRGLRCLPCAGP</sequence>
<comment type="caution">
    <text evidence="1">The sequence shown here is derived from an EMBL/GenBank/DDBJ whole genome shotgun (WGS) entry which is preliminary data.</text>
</comment>
<dbReference type="OrthoDB" id="432970at2759"/>
<gene>
    <name evidence="1" type="ORF">HYH03_018164</name>
</gene>
<name>A0A835XGG8_9CHLO</name>
<keyword evidence="2" id="KW-1185">Reference proteome</keyword>
<proteinExistence type="predicted"/>
<protein>
    <submittedName>
        <fullName evidence="1">Uncharacterized protein</fullName>
    </submittedName>
</protein>
<dbReference type="AlphaFoldDB" id="A0A835XGG8"/>
<evidence type="ECO:0000313" key="2">
    <source>
        <dbReference type="Proteomes" id="UP000612055"/>
    </source>
</evidence>
<evidence type="ECO:0000313" key="1">
    <source>
        <dbReference type="EMBL" id="KAG2482939.1"/>
    </source>
</evidence>
<reference evidence="1" key="1">
    <citation type="journal article" date="2020" name="bioRxiv">
        <title>Comparative genomics of Chlamydomonas.</title>
        <authorList>
            <person name="Craig R.J."/>
            <person name="Hasan A.R."/>
            <person name="Ness R.W."/>
            <person name="Keightley P.D."/>
        </authorList>
    </citation>
    <scope>NUCLEOTIDE SEQUENCE</scope>
    <source>
        <strain evidence="1">CCAP 11/70</strain>
    </source>
</reference>
<organism evidence="1 2">
    <name type="scientific">Edaphochlamys debaryana</name>
    <dbReference type="NCBI Taxonomy" id="47281"/>
    <lineage>
        <taxon>Eukaryota</taxon>
        <taxon>Viridiplantae</taxon>
        <taxon>Chlorophyta</taxon>
        <taxon>core chlorophytes</taxon>
        <taxon>Chlorophyceae</taxon>
        <taxon>CS clade</taxon>
        <taxon>Chlamydomonadales</taxon>
        <taxon>Chlamydomonadales incertae sedis</taxon>
        <taxon>Edaphochlamys</taxon>
    </lineage>
</organism>